<keyword evidence="4" id="KW-0460">Magnesium</keyword>
<dbReference type="Gene3D" id="3.40.50.10420">
    <property type="entry name" value="NagB/RpiA/CoA transferase-like"/>
    <property type="match status" value="1"/>
</dbReference>
<evidence type="ECO:0000256" key="4">
    <source>
        <dbReference type="RuleBase" id="RU361279"/>
    </source>
</evidence>
<sequence length="236" mass="27650">MTTRPSSMKQERRRLRRELRLRRRALSGRQQREAARRLGHQLTRLASQSRFRHVGIYLPNDGEIDLRPFVSEARRRGIHVYLPVLHPILGNLLWFFRYEPDTRLIPNHLGIPEPRRAENQRRPAWALDAVFMPLVGFDHRGERLGMGGGFYDRTFAFKKVEPNRPPVLIGVAHDCQEMDTLPTQPWDVPLNRIVTPTRRVDPKNHRIEGPESGAITRWFGRACIPESRQGRLRLKR</sequence>
<dbReference type="NCBIfam" id="TIGR02727">
    <property type="entry name" value="MTHFS_bact"/>
    <property type="match status" value="1"/>
</dbReference>
<dbReference type="GO" id="GO:0009396">
    <property type="term" value="P:folic acid-containing compound biosynthetic process"/>
    <property type="evidence" value="ECO:0007669"/>
    <property type="project" value="TreeGrafter"/>
</dbReference>
<dbReference type="GO" id="GO:0046872">
    <property type="term" value="F:metal ion binding"/>
    <property type="evidence" value="ECO:0007669"/>
    <property type="project" value="UniProtKB-KW"/>
</dbReference>
<comment type="catalytic activity">
    <reaction evidence="4">
        <text>(6S)-5-formyl-5,6,7,8-tetrahydrofolate + ATP = (6R)-5,10-methenyltetrahydrofolate + ADP + phosphate</text>
        <dbReference type="Rhea" id="RHEA:10488"/>
        <dbReference type="ChEBI" id="CHEBI:30616"/>
        <dbReference type="ChEBI" id="CHEBI:43474"/>
        <dbReference type="ChEBI" id="CHEBI:57455"/>
        <dbReference type="ChEBI" id="CHEBI:57457"/>
        <dbReference type="ChEBI" id="CHEBI:456216"/>
        <dbReference type="EC" id="6.3.3.2"/>
    </reaction>
</comment>
<comment type="caution">
    <text evidence="5">The sequence shown here is derived from an EMBL/GenBank/DDBJ whole genome shotgun (WGS) entry which is preliminary data.</text>
</comment>
<name>A0A2A2I151_9GAMM</name>
<keyword evidence="2 4" id="KW-0547">Nucleotide-binding</keyword>
<evidence type="ECO:0000256" key="3">
    <source>
        <dbReference type="ARBA" id="ARBA00022840"/>
    </source>
</evidence>
<dbReference type="PANTHER" id="PTHR23407:SF1">
    <property type="entry name" value="5-FORMYLTETRAHYDROFOLATE CYCLO-LIGASE"/>
    <property type="match status" value="1"/>
</dbReference>
<dbReference type="Pfam" id="PF01812">
    <property type="entry name" value="5-FTHF_cyc-lig"/>
    <property type="match status" value="1"/>
</dbReference>
<dbReference type="GO" id="GO:0005524">
    <property type="term" value="F:ATP binding"/>
    <property type="evidence" value="ECO:0007669"/>
    <property type="project" value="UniProtKB-KW"/>
</dbReference>
<dbReference type="GO" id="GO:0035999">
    <property type="term" value="P:tetrahydrofolate interconversion"/>
    <property type="evidence" value="ECO:0007669"/>
    <property type="project" value="TreeGrafter"/>
</dbReference>
<dbReference type="GO" id="GO:0030272">
    <property type="term" value="F:5-formyltetrahydrofolate cyclo-ligase activity"/>
    <property type="evidence" value="ECO:0007669"/>
    <property type="project" value="UniProtKB-EC"/>
</dbReference>
<evidence type="ECO:0000256" key="1">
    <source>
        <dbReference type="ARBA" id="ARBA00010638"/>
    </source>
</evidence>
<keyword evidence="5" id="KW-0436">Ligase</keyword>
<dbReference type="AlphaFoldDB" id="A0A2A2I151"/>
<evidence type="ECO:0000256" key="2">
    <source>
        <dbReference type="ARBA" id="ARBA00022741"/>
    </source>
</evidence>
<dbReference type="InterPro" id="IPR024185">
    <property type="entry name" value="FTHF_cligase-like_sf"/>
</dbReference>
<keyword evidence="4" id="KW-0479">Metal-binding</keyword>
<dbReference type="InterPro" id="IPR037171">
    <property type="entry name" value="NagB/RpiA_transferase-like"/>
</dbReference>
<proteinExistence type="inferred from homology"/>
<organism evidence="5 6">
    <name type="scientific">Tamilnaduibacter salinus</name>
    <dbReference type="NCBI Taxonomy" id="1484056"/>
    <lineage>
        <taxon>Bacteria</taxon>
        <taxon>Pseudomonadati</taxon>
        <taxon>Pseudomonadota</taxon>
        <taxon>Gammaproteobacteria</taxon>
        <taxon>Pseudomonadales</taxon>
        <taxon>Marinobacteraceae</taxon>
        <taxon>Tamilnaduibacter</taxon>
    </lineage>
</organism>
<dbReference type="InterPro" id="IPR002698">
    <property type="entry name" value="FTHF_cligase"/>
</dbReference>
<comment type="similarity">
    <text evidence="1 4">Belongs to the 5-formyltetrahydrofolate cyclo-ligase family.</text>
</comment>
<dbReference type="Proteomes" id="UP000218332">
    <property type="component" value="Unassembled WGS sequence"/>
</dbReference>
<dbReference type="EMBL" id="NMPM01000064">
    <property type="protein sequence ID" value="PAV25377.1"/>
    <property type="molecule type" value="Genomic_DNA"/>
</dbReference>
<dbReference type="SUPFAM" id="SSF100950">
    <property type="entry name" value="NagB/RpiA/CoA transferase-like"/>
    <property type="match status" value="1"/>
</dbReference>
<keyword evidence="6" id="KW-1185">Reference proteome</keyword>
<dbReference type="PANTHER" id="PTHR23407">
    <property type="entry name" value="ATPASE INHIBITOR/5-FORMYLTETRAHYDROFOLATE CYCLO-LIGASE"/>
    <property type="match status" value="1"/>
</dbReference>
<comment type="cofactor">
    <cofactor evidence="4">
        <name>Mg(2+)</name>
        <dbReference type="ChEBI" id="CHEBI:18420"/>
    </cofactor>
</comment>
<reference evidence="5 6" key="1">
    <citation type="submission" date="2017-07" db="EMBL/GenBank/DDBJ databases">
        <title>Tamlnaduibacter salinus (Mi-7) genome sequencing.</title>
        <authorList>
            <person name="Verma A."/>
            <person name="Krishnamurthi S."/>
        </authorList>
    </citation>
    <scope>NUCLEOTIDE SEQUENCE [LARGE SCALE GENOMIC DNA]</scope>
    <source>
        <strain evidence="5 6">Mi-7</strain>
    </source>
</reference>
<evidence type="ECO:0000313" key="6">
    <source>
        <dbReference type="Proteomes" id="UP000218332"/>
    </source>
</evidence>
<dbReference type="EC" id="6.3.3.2" evidence="4"/>
<accession>A0A2A2I151</accession>
<protein>
    <recommendedName>
        <fullName evidence="4">5-formyltetrahydrofolate cyclo-ligase</fullName>
        <ecNumber evidence="4">6.3.3.2</ecNumber>
    </recommendedName>
</protein>
<gene>
    <name evidence="5" type="ORF">CF392_11295</name>
</gene>
<keyword evidence="3 4" id="KW-0067">ATP-binding</keyword>
<evidence type="ECO:0000313" key="5">
    <source>
        <dbReference type="EMBL" id="PAV25377.1"/>
    </source>
</evidence>